<dbReference type="SUPFAM" id="SSF55874">
    <property type="entry name" value="ATPase domain of HSP90 chaperone/DNA topoisomerase II/histidine kinase"/>
    <property type="match status" value="1"/>
</dbReference>
<dbReference type="Pfam" id="PF13589">
    <property type="entry name" value="HATPase_c_3"/>
    <property type="match status" value="1"/>
</dbReference>
<dbReference type="InterPro" id="IPR036890">
    <property type="entry name" value="HATPase_C_sf"/>
</dbReference>
<dbReference type="EMBL" id="JGDB01000396">
    <property type="protein sequence ID" value="EXY87688.1"/>
    <property type="molecule type" value="Genomic_DNA"/>
</dbReference>
<keyword evidence="1" id="KW-0808">Transferase</keyword>
<dbReference type="RefSeq" id="WP_032596423.1">
    <property type="nucleotide sequence ID" value="NZ_JGDB01000396.1"/>
</dbReference>
<proteinExistence type="predicted"/>
<keyword evidence="1" id="KW-0418">Kinase</keyword>
<reference evidence="1 2" key="1">
    <citation type="submission" date="2014-02" db="EMBL/GenBank/DDBJ databases">
        <authorList>
            <person name="Sears C."/>
            <person name="Carroll K."/>
            <person name="Sack B.R."/>
            <person name="Qadri F."/>
            <person name="Myers L.L."/>
            <person name="Chung G.-T."/>
            <person name="Escheverria P."/>
            <person name="Fraser C.M."/>
            <person name="Sadzewicz L."/>
            <person name="Shefchek K.A."/>
            <person name="Tallon L."/>
            <person name="Das S.P."/>
            <person name="Daugherty S."/>
            <person name="Mongodin E.F."/>
        </authorList>
    </citation>
    <scope>NUCLEOTIDE SEQUENCE [LARGE SCALE GENOMIC DNA]</scope>
    <source>
        <strain evidence="2">3998T(B)3</strain>
    </source>
</reference>
<dbReference type="GO" id="GO:0016301">
    <property type="term" value="F:kinase activity"/>
    <property type="evidence" value="ECO:0007669"/>
    <property type="project" value="UniProtKB-KW"/>
</dbReference>
<sequence length="494" mass="57660">MNEKHKYENVRTHDAAPIAGSMIESLRDLGYTPETAIADIVDNAIFAKARNIWIDFHWNAEQSRVTFRDDGIGMTEEELIQAMRPGSQSPSEKRDCNDLGRFGLGLKTASFSQCRVFTVISRREAIPVTYWRWDIDYVTDPSTNGWKIVQTADKDDIRLIEEMGAGTIVIWENLDRIIEPKKRHKNGEDDFYAVASRVKRHLEMVFHRYLETGKLKIIFNGIEVVAWDPFLRGETATQPLPEEYLENGSIRVKPYILPHRSKTEEDTWLDNESRGGWDSLQGFYIYRNERLLLAADWLGFIRKRSHYKLARIMIDLPNHFDQEWQIDIKKSKARPPAALRQDLKAVIMTTVTQAEQIFRHRGKEVQRSLPRDFAFVWKEMVKNNRYFFQINREHPVIADQIAKFPGKQKEIEKLLRIIEETVPGPAVIAKENEYPDCMIRPFEKSPSDEIVLLMKELFSGWKKQGYENPVIKNKLLMTEPFSDYPHLIETLTDE</sequence>
<accession>A0A015VPC4</accession>
<evidence type="ECO:0000313" key="2">
    <source>
        <dbReference type="Proteomes" id="UP000020773"/>
    </source>
</evidence>
<protein>
    <submittedName>
        <fullName evidence="1">Histidine kinase-, DNA gyrase B-, and HSP90-like ATPase family protein</fullName>
    </submittedName>
</protein>
<dbReference type="Proteomes" id="UP000020773">
    <property type="component" value="Unassembled WGS sequence"/>
</dbReference>
<dbReference type="AlphaFoldDB" id="A0A015VPC4"/>
<organism evidence="1 2">
    <name type="scientific">Bacteroides fragilis str. 3998T(B)3</name>
    <dbReference type="NCBI Taxonomy" id="1339316"/>
    <lineage>
        <taxon>Bacteria</taxon>
        <taxon>Pseudomonadati</taxon>
        <taxon>Bacteroidota</taxon>
        <taxon>Bacteroidia</taxon>
        <taxon>Bacteroidales</taxon>
        <taxon>Bacteroidaceae</taxon>
        <taxon>Bacteroides</taxon>
    </lineage>
</organism>
<gene>
    <name evidence="1" type="ORF">M125_5690</name>
</gene>
<dbReference type="PATRIC" id="fig|1339316.3.peg.5350"/>
<comment type="caution">
    <text evidence="1">The sequence shown here is derived from an EMBL/GenBank/DDBJ whole genome shotgun (WGS) entry which is preliminary data.</text>
</comment>
<evidence type="ECO:0000313" key="1">
    <source>
        <dbReference type="EMBL" id="EXY87688.1"/>
    </source>
</evidence>
<dbReference type="Gene3D" id="3.30.565.10">
    <property type="entry name" value="Histidine kinase-like ATPase, C-terminal domain"/>
    <property type="match status" value="1"/>
</dbReference>
<name>A0A015VPC4_BACFG</name>